<protein>
    <submittedName>
        <fullName evidence="2">Nitrogen regulatory protein PII</fullName>
    </submittedName>
</protein>
<dbReference type="SUPFAM" id="SSF54913">
    <property type="entry name" value="GlnB-like"/>
    <property type="match status" value="1"/>
</dbReference>
<dbReference type="InterPro" id="IPR011322">
    <property type="entry name" value="N-reg_PII-like_a/b"/>
</dbReference>
<dbReference type="Pfam" id="PF00543">
    <property type="entry name" value="P-II"/>
    <property type="match status" value="1"/>
</dbReference>
<dbReference type="GO" id="GO:0005829">
    <property type="term" value="C:cytosol"/>
    <property type="evidence" value="ECO:0007669"/>
    <property type="project" value="TreeGrafter"/>
</dbReference>
<evidence type="ECO:0000256" key="1">
    <source>
        <dbReference type="RuleBase" id="RU003936"/>
    </source>
</evidence>
<dbReference type="PATRIC" id="fig|1195236.3.peg.3024"/>
<dbReference type="InterPro" id="IPR002187">
    <property type="entry name" value="N-reg_PII"/>
</dbReference>
<comment type="caution">
    <text evidence="2">The sequence shown here is derived from an EMBL/GenBank/DDBJ whole genome shotgun (WGS) entry which is preliminary data.</text>
</comment>
<dbReference type="GO" id="GO:0005524">
    <property type="term" value="F:ATP binding"/>
    <property type="evidence" value="ECO:0007669"/>
    <property type="project" value="TreeGrafter"/>
</dbReference>
<dbReference type="EMBL" id="AORV01000038">
    <property type="protein sequence ID" value="EMS71393.1"/>
    <property type="molecule type" value="Genomic_DNA"/>
</dbReference>
<dbReference type="GO" id="GO:0030234">
    <property type="term" value="F:enzyme regulator activity"/>
    <property type="evidence" value="ECO:0007669"/>
    <property type="project" value="InterPro"/>
</dbReference>
<dbReference type="PROSITE" id="PS51343">
    <property type="entry name" value="PII_GLNB_DOM"/>
    <property type="match status" value="1"/>
</dbReference>
<keyword evidence="3" id="KW-1185">Reference proteome</keyword>
<dbReference type="STRING" id="1195236.CTER_2703"/>
<dbReference type="PANTHER" id="PTHR30115">
    <property type="entry name" value="NITROGEN REGULATORY PROTEIN P-II"/>
    <property type="match status" value="1"/>
</dbReference>
<reference evidence="2 3" key="1">
    <citation type="journal article" date="2013" name="Genome Announc.">
        <title>Draft Genome Sequence of the Cellulolytic, Mesophilic, Anaerobic Bacterium Clostridium termitidis Strain CT1112 (DSM 5398).</title>
        <authorList>
            <person name="Lal S."/>
            <person name="Ramachandran U."/>
            <person name="Zhang X."/>
            <person name="Munir R."/>
            <person name="Sparling R."/>
            <person name="Levin D.B."/>
        </authorList>
    </citation>
    <scope>NUCLEOTIDE SEQUENCE [LARGE SCALE GENOMIC DNA]</scope>
    <source>
        <strain evidence="2 3">CT1112</strain>
    </source>
</reference>
<sequence>MREIMCFIRTNKVNLTKRALADNGFPAFTCRKCLGRGKKSIDPDLLRTVLAEGELPLNTIGENLTEATRLIAKRFFTLIVDDKDVQKVVDTIIAANQTGNPGDGRIFVLPILEAYTVRSGEPTVEAY</sequence>
<dbReference type="GO" id="GO:0006808">
    <property type="term" value="P:regulation of nitrogen utilization"/>
    <property type="evidence" value="ECO:0007669"/>
    <property type="project" value="InterPro"/>
</dbReference>
<evidence type="ECO:0000313" key="3">
    <source>
        <dbReference type="Proteomes" id="UP000014155"/>
    </source>
</evidence>
<dbReference type="RefSeq" id="WP_004626481.1">
    <property type="nucleotide sequence ID" value="NZ_AORV01000038.1"/>
</dbReference>
<accession>S0FSD9</accession>
<dbReference type="PRINTS" id="PR00340">
    <property type="entry name" value="PIIGLNB"/>
</dbReference>
<dbReference type="PANTHER" id="PTHR30115:SF11">
    <property type="entry name" value="NITROGEN REGULATORY PROTEIN P-II HOMOLOG"/>
    <property type="match status" value="1"/>
</dbReference>
<gene>
    <name evidence="2" type="ORF">CTER_2703</name>
</gene>
<dbReference type="Proteomes" id="UP000014155">
    <property type="component" value="Unassembled WGS sequence"/>
</dbReference>
<dbReference type="Gene3D" id="3.30.70.120">
    <property type="match status" value="1"/>
</dbReference>
<proteinExistence type="inferred from homology"/>
<dbReference type="SMART" id="SM00938">
    <property type="entry name" value="P-II"/>
    <property type="match status" value="1"/>
</dbReference>
<dbReference type="AlphaFoldDB" id="S0FSD9"/>
<dbReference type="PROSITE" id="PS00638">
    <property type="entry name" value="PII_GLNB_CTER"/>
    <property type="match status" value="1"/>
</dbReference>
<comment type="similarity">
    <text evidence="1">Belongs to the P(II) protein family.</text>
</comment>
<name>S0FSD9_RUMCE</name>
<organism evidence="2 3">
    <name type="scientific">Ruminiclostridium cellobioparum subsp. termitidis CT1112</name>
    <dbReference type="NCBI Taxonomy" id="1195236"/>
    <lineage>
        <taxon>Bacteria</taxon>
        <taxon>Bacillati</taxon>
        <taxon>Bacillota</taxon>
        <taxon>Clostridia</taxon>
        <taxon>Eubacteriales</taxon>
        <taxon>Oscillospiraceae</taxon>
        <taxon>Ruminiclostridium</taxon>
    </lineage>
</organism>
<dbReference type="InterPro" id="IPR015867">
    <property type="entry name" value="N-reg_PII/ATP_PRibTrfase_C"/>
</dbReference>
<evidence type="ECO:0000313" key="2">
    <source>
        <dbReference type="EMBL" id="EMS71393.1"/>
    </source>
</evidence>
<dbReference type="eggNOG" id="COG0347">
    <property type="taxonomic scope" value="Bacteria"/>
</dbReference>
<dbReference type="InterPro" id="IPR017918">
    <property type="entry name" value="N-reg_PII_CS"/>
</dbReference>